<organism evidence="2 4">
    <name type="scientific">Geotoga petraea</name>
    <dbReference type="NCBI Taxonomy" id="28234"/>
    <lineage>
        <taxon>Bacteria</taxon>
        <taxon>Thermotogati</taxon>
        <taxon>Thermotogota</taxon>
        <taxon>Thermotogae</taxon>
        <taxon>Petrotogales</taxon>
        <taxon>Petrotogaceae</taxon>
        <taxon>Geotoga</taxon>
    </lineage>
</organism>
<reference evidence="3 5" key="2">
    <citation type="submission" date="2019-04" db="EMBL/GenBank/DDBJ databases">
        <title>Draft genome sequence data and analysis of a Fermenting Bacterium, Geotoga petraea strain HO-Geo1, isolated from heavy-oil petroleum reservoir in Russia.</title>
        <authorList>
            <person name="Grouzdev D.S."/>
            <person name="Semenova E.M."/>
            <person name="Sokolova D.S."/>
            <person name="Tourova T.P."/>
            <person name="Poltaraus A.B."/>
            <person name="Nazina T.N."/>
        </authorList>
    </citation>
    <scope>NUCLEOTIDE SEQUENCE [LARGE SCALE GENOMIC DNA]</scope>
    <source>
        <strain evidence="3 5">HO-Geo1</strain>
    </source>
</reference>
<dbReference type="InterPro" id="IPR012337">
    <property type="entry name" value="RNaseH-like_sf"/>
</dbReference>
<keyword evidence="4" id="KW-1185">Reference proteome</keyword>
<dbReference type="Proteomes" id="UP000199322">
    <property type="component" value="Unassembled WGS sequence"/>
</dbReference>
<evidence type="ECO:0000313" key="5">
    <source>
        <dbReference type="Proteomes" id="UP000297288"/>
    </source>
</evidence>
<evidence type="ECO:0000313" key="2">
    <source>
        <dbReference type="EMBL" id="SDC76452.1"/>
    </source>
</evidence>
<dbReference type="NCBIfam" id="TIGR03491">
    <property type="entry name" value="TM0106 family RecB-like putative nuclease"/>
    <property type="match status" value="1"/>
</dbReference>
<gene>
    <name evidence="3" type="ORF">E4650_06255</name>
    <name evidence="2" type="ORF">SAMN04488588_1758</name>
</gene>
<protein>
    <submittedName>
        <fullName evidence="3">TM0106 family RecB-like putative nuclease</fullName>
    </submittedName>
</protein>
<dbReference type="InterPro" id="IPR019993">
    <property type="entry name" value="RecB_nuclease_TM0106_put"/>
</dbReference>
<name>A0A1G6P894_9BACT</name>
<dbReference type="Proteomes" id="UP000297288">
    <property type="component" value="Unassembled WGS sequence"/>
</dbReference>
<dbReference type="Pfam" id="PF13482">
    <property type="entry name" value="RNase_H_2"/>
    <property type="match status" value="1"/>
</dbReference>
<dbReference type="OrthoDB" id="9757917at2"/>
<reference evidence="2 4" key="1">
    <citation type="submission" date="2016-10" db="EMBL/GenBank/DDBJ databases">
        <authorList>
            <person name="de Groot N.N."/>
        </authorList>
    </citation>
    <scope>NUCLEOTIDE SEQUENCE [LARGE SCALE GENOMIC DNA]</scope>
    <source>
        <strain evidence="2 4">WG14</strain>
    </source>
</reference>
<evidence type="ECO:0000313" key="4">
    <source>
        <dbReference type="Proteomes" id="UP000199322"/>
    </source>
</evidence>
<accession>A0A1G6P894</accession>
<dbReference type="EMBL" id="SRME01000003">
    <property type="protein sequence ID" value="TGG87940.1"/>
    <property type="molecule type" value="Genomic_DNA"/>
</dbReference>
<sequence>MDILYLENLKQCPDFVETFKRPGKYFKVNIEGMELEANYESYKDNIIHIVRTGNNLRFYHWIHAYLAYKYFTDQGKQVEGFMIELVDGKKENINLDRLVIREPNILKELRKLKKGYRNPGSHCRFCKIKTECHKELLKKGDLTVIPSISEKVLKDFEKMNVDPLEVINNREEIDGFRSFQRKALFNMKSVFEDKTLKLNEINLPDDYIVFDVETYDNHDFLFGFLDNDEYIPFFFEDENKNDFEEMIEYLDNRNKKLVHYDVHDTKALRKISKFRPELKSKIDKILEDSLDLFDVILKDFSFPVTSYSLKDISKYFGFEWRTDLNGFAVLTVYQRYLKGDKSVMQKIYDYNEDDCRATRHVLEALKKF</sequence>
<feature type="domain" description="YprB ribonuclease H-like" evidence="1">
    <location>
        <begin position="209"/>
        <end position="365"/>
    </location>
</feature>
<evidence type="ECO:0000313" key="3">
    <source>
        <dbReference type="EMBL" id="TGG87940.1"/>
    </source>
</evidence>
<dbReference type="SUPFAM" id="SSF53098">
    <property type="entry name" value="Ribonuclease H-like"/>
    <property type="match status" value="1"/>
</dbReference>
<dbReference type="RefSeq" id="WP_091404921.1">
    <property type="nucleotide sequence ID" value="NZ_FMYV01000007.1"/>
</dbReference>
<dbReference type="STRING" id="28234.SAMN04488588_1758"/>
<evidence type="ECO:0000259" key="1">
    <source>
        <dbReference type="Pfam" id="PF13482"/>
    </source>
</evidence>
<dbReference type="InterPro" id="IPR038720">
    <property type="entry name" value="YprB_RNase_H-like_dom"/>
</dbReference>
<dbReference type="EMBL" id="FMYV01000007">
    <property type="protein sequence ID" value="SDC76452.1"/>
    <property type="molecule type" value="Genomic_DNA"/>
</dbReference>
<proteinExistence type="predicted"/>
<dbReference type="AlphaFoldDB" id="A0A1G6P894"/>